<evidence type="ECO:0000313" key="2">
    <source>
        <dbReference type="Proteomes" id="UP000324222"/>
    </source>
</evidence>
<proteinExistence type="predicted"/>
<dbReference type="AlphaFoldDB" id="A0A5B7D8A5"/>
<protein>
    <submittedName>
        <fullName evidence="1">Uncharacterized protein</fullName>
    </submittedName>
</protein>
<keyword evidence="2" id="KW-1185">Reference proteome</keyword>
<sequence>MTTTTTAAAATTSSTHLCIWSTGWFMILALITSAGQPRIAETRPERALQDGATLSHCLMPPYSHARPGTRIYIGTPG</sequence>
<evidence type="ECO:0000313" key="1">
    <source>
        <dbReference type="EMBL" id="MPC17457.1"/>
    </source>
</evidence>
<accession>A0A5B7D8A5</accession>
<comment type="caution">
    <text evidence="1">The sequence shown here is derived from an EMBL/GenBank/DDBJ whole genome shotgun (WGS) entry which is preliminary data.</text>
</comment>
<gene>
    <name evidence="1" type="ORF">E2C01_010314</name>
</gene>
<dbReference type="Proteomes" id="UP000324222">
    <property type="component" value="Unassembled WGS sequence"/>
</dbReference>
<reference evidence="1 2" key="1">
    <citation type="submission" date="2019-05" db="EMBL/GenBank/DDBJ databases">
        <title>Another draft genome of Portunus trituberculatus and its Hox gene families provides insights of decapod evolution.</title>
        <authorList>
            <person name="Jeong J.-H."/>
            <person name="Song I."/>
            <person name="Kim S."/>
            <person name="Choi T."/>
            <person name="Kim D."/>
            <person name="Ryu S."/>
            <person name="Kim W."/>
        </authorList>
    </citation>
    <scope>NUCLEOTIDE SEQUENCE [LARGE SCALE GENOMIC DNA]</scope>
    <source>
        <tissue evidence="1">Muscle</tissue>
    </source>
</reference>
<name>A0A5B7D8A5_PORTR</name>
<dbReference type="EMBL" id="VSRR010000590">
    <property type="protein sequence ID" value="MPC17457.1"/>
    <property type="molecule type" value="Genomic_DNA"/>
</dbReference>
<organism evidence="1 2">
    <name type="scientific">Portunus trituberculatus</name>
    <name type="common">Swimming crab</name>
    <name type="synonym">Neptunus trituberculatus</name>
    <dbReference type="NCBI Taxonomy" id="210409"/>
    <lineage>
        <taxon>Eukaryota</taxon>
        <taxon>Metazoa</taxon>
        <taxon>Ecdysozoa</taxon>
        <taxon>Arthropoda</taxon>
        <taxon>Crustacea</taxon>
        <taxon>Multicrustacea</taxon>
        <taxon>Malacostraca</taxon>
        <taxon>Eumalacostraca</taxon>
        <taxon>Eucarida</taxon>
        <taxon>Decapoda</taxon>
        <taxon>Pleocyemata</taxon>
        <taxon>Brachyura</taxon>
        <taxon>Eubrachyura</taxon>
        <taxon>Portunoidea</taxon>
        <taxon>Portunidae</taxon>
        <taxon>Portuninae</taxon>
        <taxon>Portunus</taxon>
    </lineage>
</organism>